<evidence type="ECO:0000259" key="17">
    <source>
        <dbReference type="Pfam" id="PF07715"/>
    </source>
</evidence>
<evidence type="ECO:0000256" key="1">
    <source>
        <dbReference type="ARBA" id="ARBA00004571"/>
    </source>
</evidence>
<feature type="domain" description="TonB-dependent receptor plug" evidence="17">
    <location>
        <begin position="55"/>
        <end position="167"/>
    </location>
</feature>
<accession>A0A975D4X7</accession>
<evidence type="ECO:0000256" key="14">
    <source>
        <dbReference type="RuleBase" id="RU003357"/>
    </source>
</evidence>
<evidence type="ECO:0000256" key="10">
    <source>
        <dbReference type="ARBA" id="ARBA00023136"/>
    </source>
</evidence>
<keyword evidence="3 12" id="KW-1134">Transmembrane beta strand</keyword>
<evidence type="ECO:0000256" key="2">
    <source>
        <dbReference type="ARBA" id="ARBA00022448"/>
    </source>
</evidence>
<dbReference type="InterPro" id="IPR036942">
    <property type="entry name" value="Beta-barrel_TonB_sf"/>
</dbReference>
<dbReference type="Pfam" id="PF07715">
    <property type="entry name" value="Plug"/>
    <property type="match status" value="1"/>
</dbReference>
<keyword evidence="6 15" id="KW-0732">Signal</keyword>
<dbReference type="PROSITE" id="PS01156">
    <property type="entry name" value="TONB_DEPENDENT_REC_2"/>
    <property type="match status" value="1"/>
</dbReference>
<dbReference type="InterPro" id="IPR012910">
    <property type="entry name" value="Plug_dom"/>
</dbReference>
<gene>
    <name evidence="18" type="ORF">HRJ34_06630</name>
</gene>
<comment type="similarity">
    <text evidence="12 14">Belongs to the TonB-dependent receptor family.</text>
</comment>
<keyword evidence="5 12" id="KW-0812">Transmembrane</keyword>
<dbReference type="Pfam" id="PF00593">
    <property type="entry name" value="TonB_dep_Rec_b-barrel"/>
    <property type="match status" value="1"/>
</dbReference>
<protein>
    <submittedName>
        <fullName evidence="18">TonB-dependent receptor</fullName>
    </submittedName>
</protein>
<dbReference type="PANTHER" id="PTHR32552">
    <property type="entry name" value="FERRICHROME IRON RECEPTOR-RELATED"/>
    <property type="match status" value="1"/>
</dbReference>
<evidence type="ECO:0000256" key="11">
    <source>
        <dbReference type="ARBA" id="ARBA00023237"/>
    </source>
</evidence>
<keyword evidence="18" id="KW-0675">Receptor</keyword>
<keyword evidence="8" id="KW-0406">Ion transport</keyword>
<feature type="domain" description="TonB-dependent receptor-like beta-barrel" evidence="16">
    <location>
        <begin position="326"/>
        <end position="744"/>
    </location>
</feature>
<dbReference type="GO" id="GO:0009279">
    <property type="term" value="C:cell outer membrane"/>
    <property type="evidence" value="ECO:0007669"/>
    <property type="project" value="UniProtKB-SubCell"/>
</dbReference>
<reference evidence="18" key="1">
    <citation type="submission" date="2020-07" db="EMBL/GenBank/DDBJ databases">
        <authorList>
            <person name="Camacho E."/>
        </authorList>
    </citation>
    <scope>NUCLEOTIDE SEQUENCE</scope>
    <source>
        <strain evidence="18">MPO218</strain>
    </source>
</reference>
<proteinExistence type="inferred from homology"/>
<evidence type="ECO:0000256" key="5">
    <source>
        <dbReference type="ARBA" id="ARBA00022692"/>
    </source>
</evidence>
<keyword evidence="7" id="KW-0408">Iron</keyword>
<dbReference type="PANTHER" id="PTHR32552:SF81">
    <property type="entry name" value="TONB-DEPENDENT OUTER MEMBRANE RECEPTOR"/>
    <property type="match status" value="1"/>
</dbReference>
<evidence type="ECO:0000256" key="9">
    <source>
        <dbReference type="ARBA" id="ARBA00023077"/>
    </source>
</evidence>
<evidence type="ECO:0000256" key="6">
    <source>
        <dbReference type="ARBA" id="ARBA00022729"/>
    </source>
</evidence>
<keyword evidence="2 12" id="KW-0813">Transport</keyword>
<evidence type="ECO:0000256" key="12">
    <source>
        <dbReference type="PROSITE-ProRule" id="PRU01360"/>
    </source>
</evidence>
<dbReference type="Gene3D" id="2.40.170.20">
    <property type="entry name" value="TonB-dependent receptor, beta-barrel domain"/>
    <property type="match status" value="2"/>
</dbReference>
<feature type="signal peptide" evidence="15">
    <location>
        <begin position="1"/>
        <end position="28"/>
    </location>
</feature>
<dbReference type="SUPFAM" id="SSF56935">
    <property type="entry name" value="Porins"/>
    <property type="match status" value="1"/>
</dbReference>
<feature type="chain" id="PRO_5037355489" evidence="15">
    <location>
        <begin position="29"/>
        <end position="780"/>
    </location>
</feature>
<evidence type="ECO:0000259" key="16">
    <source>
        <dbReference type="Pfam" id="PF00593"/>
    </source>
</evidence>
<name>A0A975D4X7_9SPHN</name>
<reference evidence="18" key="2">
    <citation type="submission" date="2021-04" db="EMBL/GenBank/DDBJ databases">
        <title>Isolation and genomic analysis of the ibuprofen-degrading bacterium Sphingomonas strain MPO218.</title>
        <authorList>
            <person name="Aulestia M."/>
            <person name="Flores A."/>
            <person name="Mangas E.L."/>
            <person name="Perez-Pulido A.J."/>
            <person name="Santero E."/>
            <person name="Camacho E.M."/>
        </authorList>
    </citation>
    <scope>NUCLEOTIDE SEQUENCE</scope>
    <source>
        <strain evidence="18">MPO218</strain>
    </source>
</reference>
<keyword evidence="10 12" id="KW-0472">Membrane</keyword>
<organism evidence="18 19">
    <name type="scientific">Rhizorhabdus wittichii</name>
    <dbReference type="NCBI Taxonomy" id="160791"/>
    <lineage>
        <taxon>Bacteria</taxon>
        <taxon>Pseudomonadati</taxon>
        <taxon>Pseudomonadota</taxon>
        <taxon>Alphaproteobacteria</taxon>
        <taxon>Sphingomonadales</taxon>
        <taxon>Sphingomonadaceae</taxon>
        <taxon>Rhizorhabdus</taxon>
    </lineage>
</organism>
<dbReference type="GO" id="GO:0006826">
    <property type="term" value="P:iron ion transport"/>
    <property type="evidence" value="ECO:0007669"/>
    <property type="project" value="UniProtKB-KW"/>
</dbReference>
<dbReference type="EMBL" id="CP059319">
    <property type="protein sequence ID" value="QTH23180.1"/>
    <property type="molecule type" value="Genomic_DNA"/>
</dbReference>
<dbReference type="InterPro" id="IPR000531">
    <property type="entry name" value="Beta-barrel_TonB"/>
</dbReference>
<keyword evidence="9 14" id="KW-0798">TonB box</keyword>
<evidence type="ECO:0000256" key="3">
    <source>
        <dbReference type="ARBA" id="ARBA00022452"/>
    </source>
</evidence>
<dbReference type="PROSITE" id="PS52016">
    <property type="entry name" value="TONB_DEPENDENT_REC_3"/>
    <property type="match status" value="1"/>
</dbReference>
<dbReference type="Proteomes" id="UP000664914">
    <property type="component" value="Chromosome"/>
</dbReference>
<evidence type="ECO:0000256" key="4">
    <source>
        <dbReference type="ARBA" id="ARBA00022496"/>
    </source>
</evidence>
<feature type="short sequence motif" description="TonB C-terminal box" evidence="13">
    <location>
        <begin position="763"/>
        <end position="780"/>
    </location>
</feature>
<dbReference type="InterPro" id="IPR010917">
    <property type="entry name" value="TonB_rcpt_CS"/>
</dbReference>
<comment type="subcellular location">
    <subcellularLocation>
        <location evidence="1 12">Cell outer membrane</location>
        <topology evidence="1 12">Multi-pass membrane protein</topology>
    </subcellularLocation>
</comment>
<keyword evidence="4" id="KW-0410">Iron transport</keyword>
<evidence type="ECO:0000313" key="18">
    <source>
        <dbReference type="EMBL" id="QTH23180.1"/>
    </source>
</evidence>
<evidence type="ECO:0000256" key="13">
    <source>
        <dbReference type="PROSITE-ProRule" id="PRU10144"/>
    </source>
</evidence>
<dbReference type="AlphaFoldDB" id="A0A975D4X7"/>
<evidence type="ECO:0000256" key="15">
    <source>
        <dbReference type="SAM" id="SignalP"/>
    </source>
</evidence>
<evidence type="ECO:0000256" key="7">
    <source>
        <dbReference type="ARBA" id="ARBA00023004"/>
    </source>
</evidence>
<dbReference type="CDD" id="cd01347">
    <property type="entry name" value="ligand_gated_channel"/>
    <property type="match status" value="1"/>
</dbReference>
<dbReference type="RefSeq" id="WP_208633660.1">
    <property type="nucleotide sequence ID" value="NZ_CP059319.1"/>
</dbReference>
<dbReference type="InterPro" id="IPR039426">
    <property type="entry name" value="TonB-dep_rcpt-like"/>
</dbReference>
<keyword evidence="11 12" id="KW-0998">Cell outer membrane</keyword>
<sequence length="780" mass="83862">MADRSNRVAIIALALSGAAFFGGMPAVAATADAGVQAEPEGADIIVTARRREETLQSVPIAVSAVSAATLERRQIDSVAQVGEAIPNMTYQTGAPTGTGASTPSVFIRGIGSAETSLGTEPGVGLYVDDVYIARSVGSVLDLVSVDSVQVLRGPQGTLFGRNSLGGAILIRSRRPADRLSGSVELKTGRYDRADIRASLDVPLSDTLRTSLSGMRERRDGYVRNLDGDKANGNIHREAARFVAEWQASDMLKIDVNADMTRIRESAPPSVLLGLVPTIPGTPVPSSIQEISNLQAGCFGGSVLADSGNPRCIDQGAILGPFRTLGGYSTDNAIFDSQGSRPFGNASRIDIRGVSGRLEWTLSPELSFKSITAYRTLDAFWTSNSDHTPNPGIETKNDQDQKQFTQEFQLLGKTGSLDWVLGAFYMHETGDALNVVAFPQVIFRSGGGFKTDAIAGFAQGTYRITPALNLTLGLRYTDERKKYDTLANQQIIGVIADPVSRTFVDLRATPIPFVTGSTPNLAFTEFTPHANLSYDWSSDLMTYVSYSRGYKSGGYEQRLAPGTPTIPSFRPEYVDSYEAGLKATAFDRSLTISAAAFHAKYKDLQISVVDGPAPTLTNGGDATLNGAELELGWRPVRGVTLTGFASYLDAGYDRLTPRAIVSGIRLGSRLPSTSRWQFGGSAGFDVPLTGSLSLRPNVDWSYRSAQYLDSANERLLRQKGYTLVNGALTLASTAGWSVSLSGRNLLDRTYLVSGLAQYNIGEIEGQYARPREWALGFKYQF</sequence>
<evidence type="ECO:0000256" key="8">
    <source>
        <dbReference type="ARBA" id="ARBA00023065"/>
    </source>
</evidence>
<evidence type="ECO:0000313" key="19">
    <source>
        <dbReference type="Proteomes" id="UP000664914"/>
    </source>
</evidence>